<keyword evidence="3 5" id="KW-1133">Transmembrane helix</keyword>
<dbReference type="Pfam" id="PF13248">
    <property type="entry name" value="Zn_ribbon_3"/>
    <property type="match status" value="1"/>
</dbReference>
<evidence type="ECO:0000256" key="5">
    <source>
        <dbReference type="SAM" id="Phobius"/>
    </source>
</evidence>
<dbReference type="InterPro" id="IPR007829">
    <property type="entry name" value="TM2"/>
</dbReference>
<comment type="subcellular location">
    <subcellularLocation>
        <location evidence="1">Membrane</location>
        <topology evidence="1">Multi-pass membrane protein</topology>
    </subcellularLocation>
</comment>
<name>A0A2V1IT43_9BACT</name>
<organism evidence="8 9">
    <name type="scientific">Paramuribaculum intestinale</name>
    <dbReference type="NCBI Taxonomy" id="2094151"/>
    <lineage>
        <taxon>Bacteria</taxon>
        <taxon>Pseudomonadati</taxon>
        <taxon>Bacteroidota</taxon>
        <taxon>Bacteroidia</taxon>
        <taxon>Bacteroidales</taxon>
        <taxon>Muribaculaceae</taxon>
        <taxon>Paramuribaculum</taxon>
    </lineage>
</organism>
<dbReference type="Proteomes" id="UP000244925">
    <property type="component" value="Unassembled WGS sequence"/>
</dbReference>
<evidence type="ECO:0000259" key="6">
    <source>
        <dbReference type="Pfam" id="PF05154"/>
    </source>
</evidence>
<proteinExistence type="predicted"/>
<feature type="domain" description="TM2" evidence="6">
    <location>
        <begin position="68"/>
        <end position="120"/>
    </location>
</feature>
<evidence type="ECO:0000256" key="2">
    <source>
        <dbReference type="ARBA" id="ARBA00022692"/>
    </source>
</evidence>
<accession>A0A2V1IT43</accession>
<keyword evidence="9" id="KW-1185">Reference proteome</keyword>
<gene>
    <name evidence="8" type="ORF">C5O25_05885</name>
</gene>
<keyword evidence="2 5" id="KW-0812">Transmembrane</keyword>
<dbReference type="RefSeq" id="WP_107035807.1">
    <property type="nucleotide sequence ID" value="NZ_CAOLHR010000003.1"/>
</dbReference>
<evidence type="ECO:0000256" key="1">
    <source>
        <dbReference type="ARBA" id="ARBA00004141"/>
    </source>
</evidence>
<evidence type="ECO:0000256" key="3">
    <source>
        <dbReference type="ARBA" id="ARBA00022989"/>
    </source>
</evidence>
<protein>
    <submittedName>
        <fullName evidence="8">TM2 domain-containing protein</fullName>
    </submittedName>
</protein>
<feature type="transmembrane region" description="Helical" evidence="5">
    <location>
        <begin position="73"/>
        <end position="91"/>
    </location>
</feature>
<feature type="transmembrane region" description="Helical" evidence="5">
    <location>
        <begin position="97"/>
        <end position="118"/>
    </location>
</feature>
<evidence type="ECO:0000259" key="7">
    <source>
        <dbReference type="Pfam" id="PF13248"/>
    </source>
</evidence>
<evidence type="ECO:0000256" key="4">
    <source>
        <dbReference type="ARBA" id="ARBA00023136"/>
    </source>
</evidence>
<dbReference type="GeneID" id="93424080"/>
<evidence type="ECO:0000313" key="8">
    <source>
        <dbReference type="EMBL" id="PWB07890.1"/>
    </source>
</evidence>
<dbReference type="InterPro" id="IPR059113">
    <property type="entry name" value="Znf_ribbon"/>
</dbReference>
<reference evidence="9" key="1">
    <citation type="submission" date="2018-02" db="EMBL/GenBank/DDBJ databases">
        <authorList>
            <person name="Clavel T."/>
            <person name="Strowig T."/>
        </authorList>
    </citation>
    <scope>NUCLEOTIDE SEQUENCE [LARGE SCALE GENOMIC DNA]</scope>
    <source>
        <strain evidence="9">DSM 100764</strain>
    </source>
</reference>
<dbReference type="AlphaFoldDB" id="A0A2V1IT43"/>
<sequence>MKKCPYCAEEIQDDAIKCRYCGSAIDNGYGQTPPPYGDQQAHYAGQSSPSDPYAMWYANDAFASGPQGRSRGVTALLAILLGWLGIHYFYIGKTTGGIVFLLLTVISCGSIPALLGLIQGIMMLCMTNQEFENRYLLTTSSFPF</sequence>
<feature type="domain" description="Putative zinc-ribbon" evidence="7">
    <location>
        <begin position="1"/>
        <end position="23"/>
    </location>
</feature>
<dbReference type="Pfam" id="PF05154">
    <property type="entry name" value="TM2"/>
    <property type="match status" value="1"/>
</dbReference>
<dbReference type="EMBL" id="PUBV01000009">
    <property type="protein sequence ID" value="PWB07890.1"/>
    <property type="molecule type" value="Genomic_DNA"/>
</dbReference>
<comment type="caution">
    <text evidence="8">The sequence shown here is derived from an EMBL/GenBank/DDBJ whole genome shotgun (WGS) entry which is preliminary data.</text>
</comment>
<evidence type="ECO:0000313" key="9">
    <source>
        <dbReference type="Proteomes" id="UP000244925"/>
    </source>
</evidence>
<dbReference type="GO" id="GO:0016020">
    <property type="term" value="C:membrane"/>
    <property type="evidence" value="ECO:0007669"/>
    <property type="project" value="UniProtKB-SubCell"/>
</dbReference>
<keyword evidence="4 5" id="KW-0472">Membrane</keyword>